<evidence type="ECO:0000256" key="1">
    <source>
        <dbReference type="SAM" id="MobiDB-lite"/>
    </source>
</evidence>
<feature type="compositionally biased region" description="Basic and acidic residues" evidence="1">
    <location>
        <begin position="1028"/>
        <end position="1044"/>
    </location>
</feature>
<keyword evidence="2" id="KW-1133">Transmembrane helix</keyword>
<protein>
    <submittedName>
        <fullName evidence="4">DUF148 domain-containing protein</fullName>
    </submittedName>
</protein>
<evidence type="ECO:0000256" key="2">
    <source>
        <dbReference type="SAM" id="Phobius"/>
    </source>
</evidence>
<feature type="compositionally biased region" description="Polar residues" evidence="1">
    <location>
        <begin position="898"/>
        <end position="907"/>
    </location>
</feature>
<feature type="region of interest" description="Disordered" evidence="1">
    <location>
        <begin position="426"/>
        <end position="523"/>
    </location>
</feature>
<feature type="region of interest" description="Disordered" evidence="1">
    <location>
        <begin position="300"/>
        <end position="325"/>
    </location>
</feature>
<feature type="compositionally biased region" description="Basic and acidic residues" evidence="1">
    <location>
        <begin position="670"/>
        <end position="684"/>
    </location>
</feature>
<feature type="region of interest" description="Disordered" evidence="1">
    <location>
        <begin position="551"/>
        <end position="1045"/>
    </location>
</feature>
<feature type="compositionally biased region" description="Polar residues" evidence="1">
    <location>
        <begin position="783"/>
        <end position="795"/>
    </location>
</feature>
<feature type="compositionally biased region" description="Basic and acidic residues" evidence="1">
    <location>
        <begin position="981"/>
        <end position="992"/>
    </location>
</feature>
<dbReference type="WBParaSite" id="SVE_0388700.1">
    <property type="protein sequence ID" value="SVE_0388700.1"/>
    <property type="gene ID" value="SVE_0388700"/>
</dbReference>
<feature type="transmembrane region" description="Helical" evidence="2">
    <location>
        <begin position="40"/>
        <end position="57"/>
    </location>
</feature>
<name>A0A0K0F4Z7_STRVS</name>
<keyword evidence="3" id="KW-1185">Reference proteome</keyword>
<feature type="compositionally biased region" description="Polar residues" evidence="1">
    <location>
        <begin position="962"/>
        <end position="971"/>
    </location>
</feature>
<reference evidence="4" key="2">
    <citation type="submission" date="2015-08" db="UniProtKB">
        <authorList>
            <consortium name="WormBaseParasite"/>
        </authorList>
    </citation>
    <scope>IDENTIFICATION</scope>
</reference>
<evidence type="ECO:0000313" key="3">
    <source>
        <dbReference type="Proteomes" id="UP000035680"/>
    </source>
</evidence>
<dbReference type="STRING" id="75913.A0A0K0F4Z7"/>
<dbReference type="Proteomes" id="UP000035680">
    <property type="component" value="Unassembled WGS sequence"/>
</dbReference>
<keyword evidence="2" id="KW-0812">Transmembrane</keyword>
<accession>A0A0K0F4Z7</accession>
<feature type="compositionally biased region" description="Basic and acidic residues" evidence="1">
    <location>
        <begin position="819"/>
        <end position="829"/>
    </location>
</feature>
<feature type="compositionally biased region" description="Polar residues" evidence="1">
    <location>
        <begin position="929"/>
        <end position="943"/>
    </location>
</feature>
<feature type="compositionally biased region" description="Basic and acidic residues" evidence="1">
    <location>
        <begin position="300"/>
        <end position="311"/>
    </location>
</feature>
<reference evidence="3" key="1">
    <citation type="submission" date="2014-07" db="EMBL/GenBank/DDBJ databases">
        <authorList>
            <person name="Martin A.A"/>
            <person name="De Silva N."/>
        </authorList>
    </citation>
    <scope>NUCLEOTIDE SEQUENCE</scope>
</reference>
<keyword evidence="2" id="KW-0472">Membrane</keyword>
<evidence type="ECO:0000313" key="4">
    <source>
        <dbReference type="WBParaSite" id="SVE_0388700.1"/>
    </source>
</evidence>
<feature type="compositionally biased region" description="Basic and acidic residues" evidence="1">
    <location>
        <begin position="732"/>
        <end position="745"/>
    </location>
</feature>
<feature type="compositionally biased region" description="Polar residues" evidence="1">
    <location>
        <begin position="830"/>
        <end position="841"/>
    </location>
</feature>
<organism evidence="3 4">
    <name type="scientific">Strongyloides venezuelensis</name>
    <name type="common">Threadworm</name>
    <dbReference type="NCBI Taxonomy" id="75913"/>
    <lineage>
        <taxon>Eukaryota</taxon>
        <taxon>Metazoa</taxon>
        <taxon>Ecdysozoa</taxon>
        <taxon>Nematoda</taxon>
        <taxon>Chromadorea</taxon>
        <taxon>Rhabditida</taxon>
        <taxon>Tylenchina</taxon>
        <taxon>Panagrolaimomorpha</taxon>
        <taxon>Strongyloidoidea</taxon>
        <taxon>Strongyloididae</taxon>
        <taxon>Strongyloides</taxon>
    </lineage>
</organism>
<feature type="compositionally biased region" description="Basic and acidic residues" evidence="1">
    <location>
        <begin position="758"/>
        <end position="767"/>
    </location>
</feature>
<feature type="compositionally biased region" description="Basic and acidic residues" evidence="1">
    <location>
        <begin position="1006"/>
        <end position="1015"/>
    </location>
</feature>
<sequence>MVRLRTNTYPPLVLHFFNNNINTDIICIQKFSIYFLMKKFSVSFFVAVAITTVVGQYESNDNILQNPDFKAINQLYLKDLEERFSNNGNKENFPNNLINPKSNDNIPSFLRDLNITKLEEFLYIVLDVKSTKNDIEKKLEKWVGEQSESIKKEFSIFKAKEELRKNEFEKLHEIISSRFFPDAKNIDNQIIALFNNKSITKIDETLKVREIIKNAPCNALRQLVYLYPFVKSEMYKCIRRKQPLKMNIIVAKIGKSSSPFGMTFKSMLKPISTGLVEQGENKENDLLNNEQNKFNKIGEEKPYNTRNDKRLRAPTPLPDLNNVNDEIDNSGDDIYVLNKDNDMKLYNKKQMPRYSTDENNIRENKIDMMPPPRGRFPIPDMDRDMFPPPRRHMPFGPESRKPGMDDDMMPPPRGRFPIPDMDRDMFPPPPRRHMPFGPEFRKPGMDDDMMPPPRGRFPIPDMDRDMFPPPPRRHMPFGPASRRPNMDDDIIPPPSGKFPFSDMSNDMLPPTSRRDTPFVPKFKNQNKKGFIYSNFNDDMFMSFKRRFPFVPDFDRPNRRRSQRSSFEPSIIPPPGGRTPFGPEFLKPRKRGFRKPNMDDDMLPPPPRMEMPFEFEFERPQRRGFRKPNMDDDMLPPPPRREMPFESEFEGPQRRGFRKPNMDDDMLPPPPRREMSFDFEFERPQRRGFRKPNMDDDMLPPPPRREMLFESEFEGPQRRVFKNPNMDDDMSFEFERPYKRGPKNPDMDDDMMPPPRGRTPFEETELGRPQKKKFMKRQFDENIMPSNERSMSFSNKRSQRSDMKSGMMPSFERGMSFSPEFEKPNRRDFNRGNSDSNRSPLSGRNMPFDNKFDRSSNSGYKRPDFDMMPSSERRSSSMPDFQNQNRRGFRGRNSDGGMMQSSGRNMPFSQEFEGQNRRGSNRPDFDADMMSSSGRNMPFSQQFDRASRGGFKRPNFGGDMQFNHGNENQSGDFFNKPFGTNKNERIASHKYNNEGEVSLSNNQKPSIDSEDRKKNNLENTSGKSPAPNKGDHETEPNDNHMKHSISDTMYEMGTDVNFKNNRKIPEGLKKREAPIDAGVVPDQLPIIREARPE</sequence>
<feature type="region of interest" description="Disordered" evidence="1">
    <location>
        <begin position="393"/>
        <end position="412"/>
    </location>
</feature>
<proteinExistence type="predicted"/>
<feature type="compositionally biased region" description="Basic and acidic residues" evidence="1">
    <location>
        <begin position="860"/>
        <end position="874"/>
    </location>
</feature>
<dbReference type="AlphaFoldDB" id="A0A0K0F4Z7"/>
<feature type="compositionally biased region" description="Low complexity" evidence="1">
    <location>
        <begin position="875"/>
        <end position="885"/>
    </location>
</feature>